<feature type="transmembrane region" description="Helical" evidence="5">
    <location>
        <begin position="245"/>
        <end position="267"/>
    </location>
</feature>
<dbReference type="HOGENOM" id="CLU_1028055_0_0_1"/>
<evidence type="ECO:0000256" key="3">
    <source>
        <dbReference type="ARBA" id="ARBA00022989"/>
    </source>
</evidence>
<reference evidence="6 8" key="1">
    <citation type="journal article" date="2011" name="Nature">
        <title>The Medicago genome provides insight into the evolution of rhizobial symbioses.</title>
        <authorList>
            <person name="Young N.D."/>
            <person name="Debelle F."/>
            <person name="Oldroyd G.E."/>
            <person name="Geurts R."/>
            <person name="Cannon S.B."/>
            <person name="Udvardi M.K."/>
            <person name="Benedito V.A."/>
            <person name="Mayer K.F."/>
            <person name="Gouzy J."/>
            <person name="Schoof H."/>
            <person name="Van de Peer Y."/>
            <person name="Proost S."/>
            <person name="Cook D.R."/>
            <person name="Meyers B.C."/>
            <person name="Spannagl M."/>
            <person name="Cheung F."/>
            <person name="De Mita S."/>
            <person name="Krishnakumar V."/>
            <person name="Gundlach H."/>
            <person name="Zhou S."/>
            <person name="Mudge J."/>
            <person name="Bharti A.K."/>
            <person name="Murray J.D."/>
            <person name="Naoumkina M.A."/>
            <person name="Rosen B."/>
            <person name="Silverstein K.A."/>
            <person name="Tang H."/>
            <person name="Rombauts S."/>
            <person name="Zhao P.X."/>
            <person name="Zhou P."/>
            <person name="Barbe V."/>
            <person name="Bardou P."/>
            <person name="Bechner M."/>
            <person name="Bellec A."/>
            <person name="Berger A."/>
            <person name="Berges H."/>
            <person name="Bidwell S."/>
            <person name="Bisseling T."/>
            <person name="Choisne N."/>
            <person name="Couloux A."/>
            <person name="Denny R."/>
            <person name="Deshpande S."/>
            <person name="Dai X."/>
            <person name="Doyle J.J."/>
            <person name="Dudez A.M."/>
            <person name="Farmer A.D."/>
            <person name="Fouteau S."/>
            <person name="Franken C."/>
            <person name="Gibelin C."/>
            <person name="Gish J."/>
            <person name="Goldstein S."/>
            <person name="Gonzalez A.J."/>
            <person name="Green P.J."/>
            <person name="Hallab A."/>
            <person name="Hartog M."/>
            <person name="Hua A."/>
            <person name="Humphray S.J."/>
            <person name="Jeong D.H."/>
            <person name="Jing Y."/>
            <person name="Jocker A."/>
            <person name="Kenton S.M."/>
            <person name="Kim D.J."/>
            <person name="Klee K."/>
            <person name="Lai H."/>
            <person name="Lang C."/>
            <person name="Lin S."/>
            <person name="Macmil S.L."/>
            <person name="Magdelenat G."/>
            <person name="Matthews L."/>
            <person name="McCorrison J."/>
            <person name="Monaghan E.L."/>
            <person name="Mun J.H."/>
            <person name="Najar F.Z."/>
            <person name="Nicholson C."/>
            <person name="Noirot C."/>
            <person name="O'Bleness M."/>
            <person name="Paule C.R."/>
            <person name="Poulain J."/>
            <person name="Prion F."/>
            <person name="Qin B."/>
            <person name="Qu C."/>
            <person name="Retzel E.F."/>
            <person name="Riddle C."/>
            <person name="Sallet E."/>
            <person name="Samain S."/>
            <person name="Samson N."/>
            <person name="Sanders I."/>
            <person name="Saurat O."/>
            <person name="Scarpelli C."/>
            <person name="Schiex T."/>
            <person name="Segurens B."/>
            <person name="Severin A.J."/>
            <person name="Sherrier D.J."/>
            <person name="Shi R."/>
            <person name="Sims S."/>
            <person name="Singer S.R."/>
            <person name="Sinharoy S."/>
            <person name="Sterck L."/>
            <person name="Viollet A."/>
            <person name="Wang B.B."/>
            <person name="Wang K."/>
            <person name="Wang M."/>
            <person name="Wang X."/>
            <person name="Warfsmann J."/>
            <person name="Weissenbach J."/>
            <person name="White D.D."/>
            <person name="White J.D."/>
            <person name="Wiley G.B."/>
            <person name="Wincker P."/>
            <person name="Xing Y."/>
            <person name="Yang L."/>
            <person name="Yao Z."/>
            <person name="Ying F."/>
            <person name="Zhai J."/>
            <person name="Zhou L."/>
            <person name="Zuber A."/>
            <person name="Denarie J."/>
            <person name="Dixon R.A."/>
            <person name="May G.D."/>
            <person name="Schwartz D.C."/>
            <person name="Rogers J."/>
            <person name="Quetier F."/>
            <person name="Town C.D."/>
            <person name="Roe B.A."/>
        </authorList>
    </citation>
    <scope>NUCLEOTIDE SEQUENCE [LARGE SCALE GENOMIC DNA]</scope>
    <source>
        <strain evidence="6">A17</strain>
        <strain evidence="7 8">cv. Jemalong A17</strain>
    </source>
</reference>
<evidence type="ECO:0000256" key="1">
    <source>
        <dbReference type="ARBA" id="ARBA00004141"/>
    </source>
</evidence>
<evidence type="ECO:0000313" key="8">
    <source>
        <dbReference type="Proteomes" id="UP000002051"/>
    </source>
</evidence>
<dbReference type="SUPFAM" id="SSF103473">
    <property type="entry name" value="MFS general substrate transporter"/>
    <property type="match status" value="1"/>
</dbReference>
<dbReference type="PaxDb" id="3880-AES91902"/>
<dbReference type="STRING" id="3880.G7JLK7"/>
<dbReference type="Pfam" id="PF00083">
    <property type="entry name" value="Sugar_tr"/>
    <property type="match status" value="1"/>
</dbReference>
<dbReference type="GO" id="GO:0016020">
    <property type="term" value="C:membrane"/>
    <property type="evidence" value="ECO:0007669"/>
    <property type="project" value="UniProtKB-SubCell"/>
</dbReference>
<reference evidence="6 8" key="2">
    <citation type="journal article" date="2014" name="BMC Genomics">
        <title>An improved genome release (version Mt4.0) for the model legume Medicago truncatula.</title>
        <authorList>
            <person name="Tang H."/>
            <person name="Krishnakumar V."/>
            <person name="Bidwell S."/>
            <person name="Rosen B."/>
            <person name="Chan A."/>
            <person name="Zhou S."/>
            <person name="Gentzbittel L."/>
            <person name="Childs K.L."/>
            <person name="Yandell M."/>
            <person name="Gundlach H."/>
            <person name="Mayer K.F."/>
            <person name="Schwartz D.C."/>
            <person name="Town C.D."/>
        </authorList>
    </citation>
    <scope>GENOME REANNOTATION</scope>
    <source>
        <strain evidence="7 8">cv. Jemalong A17</strain>
    </source>
</reference>
<evidence type="ECO:0000313" key="7">
    <source>
        <dbReference type="EnsemblPlants" id="AES91902"/>
    </source>
</evidence>
<keyword evidence="4 5" id="KW-0472">Membrane</keyword>
<dbReference type="Gene3D" id="1.20.1250.20">
    <property type="entry name" value="MFS general substrate transporter like domains"/>
    <property type="match status" value="1"/>
</dbReference>
<keyword evidence="8" id="KW-1185">Reference proteome</keyword>
<dbReference type="AlphaFoldDB" id="G7JLK7"/>
<dbReference type="EMBL" id="CM001220">
    <property type="protein sequence ID" value="AES91902.1"/>
    <property type="molecule type" value="Genomic_DNA"/>
</dbReference>
<keyword evidence="3 5" id="KW-1133">Transmembrane helix</keyword>
<proteinExistence type="predicted"/>
<dbReference type="PANTHER" id="PTHR24064">
    <property type="entry name" value="SOLUTE CARRIER FAMILY 22 MEMBER"/>
    <property type="match status" value="1"/>
</dbReference>
<dbReference type="InterPro" id="IPR036259">
    <property type="entry name" value="MFS_trans_sf"/>
</dbReference>
<name>G7JLK7_MEDTR</name>
<evidence type="ECO:0000256" key="5">
    <source>
        <dbReference type="SAM" id="Phobius"/>
    </source>
</evidence>
<dbReference type="InterPro" id="IPR005828">
    <property type="entry name" value="MFS_sugar_transport-like"/>
</dbReference>
<dbReference type="eggNOG" id="KOG0255">
    <property type="taxonomic scope" value="Eukaryota"/>
</dbReference>
<evidence type="ECO:0000256" key="4">
    <source>
        <dbReference type="ARBA" id="ARBA00023136"/>
    </source>
</evidence>
<feature type="transmembrane region" description="Helical" evidence="5">
    <location>
        <begin position="219"/>
        <end position="239"/>
    </location>
</feature>
<evidence type="ECO:0000313" key="6">
    <source>
        <dbReference type="EMBL" id="AES91902.1"/>
    </source>
</evidence>
<organism evidence="6 8">
    <name type="scientific">Medicago truncatula</name>
    <name type="common">Barrel medic</name>
    <name type="synonym">Medicago tribuloides</name>
    <dbReference type="NCBI Taxonomy" id="3880"/>
    <lineage>
        <taxon>Eukaryota</taxon>
        <taxon>Viridiplantae</taxon>
        <taxon>Streptophyta</taxon>
        <taxon>Embryophyta</taxon>
        <taxon>Tracheophyta</taxon>
        <taxon>Spermatophyta</taxon>
        <taxon>Magnoliopsida</taxon>
        <taxon>eudicotyledons</taxon>
        <taxon>Gunneridae</taxon>
        <taxon>Pentapetalae</taxon>
        <taxon>rosids</taxon>
        <taxon>fabids</taxon>
        <taxon>Fabales</taxon>
        <taxon>Fabaceae</taxon>
        <taxon>Papilionoideae</taxon>
        <taxon>50 kb inversion clade</taxon>
        <taxon>NPAAA clade</taxon>
        <taxon>Hologalegina</taxon>
        <taxon>IRL clade</taxon>
        <taxon>Trifolieae</taxon>
        <taxon>Medicago</taxon>
    </lineage>
</organism>
<reference evidence="7" key="3">
    <citation type="submission" date="2015-04" db="UniProtKB">
        <authorList>
            <consortium name="EnsemblPlants"/>
        </authorList>
    </citation>
    <scope>IDENTIFICATION</scope>
    <source>
        <strain evidence="7">cv. Jemalong A17</strain>
    </source>
</reference>
<keyword evidence="2 5" id="KW-0812">Transmembrane</keyword>
<evidence type="ECO:0000256" key="2">
    <source>
        <dbReference type="ARBA" id="ARBA00022692"/>
    </source>
</evidence>
<dbReference type="Proteomes" id="UP000002051">
    <property type="component" value="Chromosome 4"/>
</dbReference>
<protein>
    <submittedName>
        <fullName evidence="6">Organic cation/carnitine transporter 2</fullName>
    </submittedName>
</protein>
<accession>G7JLK7</accession>
<sequence length="271" mass="31496">MCSSVSSIHEMETNISWDCLIEDYKQSYVIFEFGLECANTFIQALPRSTFLFGCFTRSFAPIITLRFFSWKKESTSFVYEILTGTCVFVLLTEKVCSKWRVKTGLLEILYFNLGYMSLPGLGYLLRNSSWKYLYLCSSLPCIFVYVFSYFFVNESPRWILMQGKEKELFAMLKRGNRKSNFPPSETNFPLPAQEQISFFQLLTHVRDHFKDKWTLKRTALVMFLGIGIVGVYLGIPLAVETLGFNIYLSAFLTTIMKIPLFIATYFMRGFK</sequence>
<feature type="transmembrane region" description="Helical" evidence="5">
    <location>
        <begin position="132"/>
        <end position="152"/>
    </location>
</feature>
<feature type="transmembrane region" description="Helical" evidence="5">
    <location>
        <begin position="108"/>
        <end position="126"/>
    </location>
</feature>
<dbReference type="EnsemblPlants" id="AES91902">
    <property type="protein sequence ID" value="AES91902"/>
    <property type="gene ID" value="MTR_4g120720"/>
</dbReference>
<comment type="subcellular location">
    <subcellularLocation>
        <location evidence="1">Membrane</location>
        <topology evidence="1">Multi-pass membrane protein</topology>
    </subcellularLocation>
</comment>
<gene>
    <name evidence="6" type="ordered locus">MTR_4g120720</name>
</gene>
<dbReference type="GO" id="GO:0022857">
    <property type="term" value="F:transmembrane transporter activity"/>
    <property type="evidence" value="ECO:0007669"/>
    <property type="project" value="InterPro"/>
</dbReference>